<dbReference type="NCBIfam" id="TIGR00421">
    <property type="entry name" value="ubiX_pad"/>
    <property type="match status" value="1"/>
</dbReference>
<keyword evidence="4 7" id="KW-0808">Transferase</keyword>
<feature type="binding site" evidence="7">
    <location>
        <position position="43"/>
    </location>
    <ligand>
        <name>FMN</name>
        <dbReference type="ChEBI" id="CHEBI:58210"/>
    </ligand>
</feature>
<evidence type="ECO:0000256" key="4">
    <source>
        <dbReference type="ARBA" id="ARBA00022679"/>
    </source>
</evidence>
<feature type="binding site" evidence="7">
    <location>
        <begin position="94"/>
        <end position="97"/>
    </location>
    <ligand>
        <name>FMN</name>
        <dbReference type="ChEBI" id="CHEBI:58210"/>
    </ligand>
</feature>
<dbReference type="HAMAP" id="MF_01984">
    <property type="entry name" value="ubiX_pad"/>
    <property type="match status" value="1"/>
</dbReference>
<comment type="similarity">
    <text evidence="6 7">Belongs to the UbiX/PAD1 family.</text>
</comment>
<evidence type="ECO:0000313" key="9">
    <source>
        <dbReference type="EMBL" id="PJR15607.1"/>
    </source>
</evidence>
<evidence type="ECO:0000256" key="5">
    <source>
        <dbReference type="ARBA" id="ARBA00050612"/>
    </source>
</evidence>
<dbReference type="Proteomes" id="UP000231987">
    <property type="component" value="Unassembled WGS sequence"/>
</dbReference>
<dbReference type="SUPFAM" id="SSF52507">
    <property type="entry name" value="Homo-oligomeric flavin-containing Cys decarboxylases, HFCD"/>
    <property type="match status" value="1"/>
</dbReference>
<comment type="caution">
    <text evidence="7">Lacks conserved residue(s) required for the propagation of feature annotation.</text>
</comment>
<dbReference type="GO" id="GO:0016831">
    <property type="term" value="F:carboxy-lyase activity"/>
    <property type="evidence" value="ECO:0007669"/>
    <property type="project" value="TreeGrafter"/>
</dbReference>
<evidence type="ECO:0000259" key="8">
    <source>
        <dbReference type="Pfam" id="PF02441"/>
    </source>
</evidence>
<feature type="binding site" evidence="7">
    <location>
        <position position="175"/>
    </location>
    <ligand>
        <name>dimethylallyl phosphate</name>
        <dbReference type="ChEBI" id="CHEBI:88052"/>
    </ligand>
</feature>
<dbReference type="Pfam" id="PF02441">
    <property type="entry name" value="Flavoprotein"/>
    <property type="match status" value="1"/>
</dbReference>
<proteinExistence type="inferred from homology"/>
<protein>
    <recommendedName>
        <fullName evidence="7">Flavin prenyltransferase UbiX</fullName>
        <ecNumber evidence="7">2.5.1.129</ecNumber>
    </recommendedName>
</protein>
<feature type="binding site" evidence="7">
    <location>
        <position position="159"/>
    </location>
    <ligand>
        <name>dimethylallyl phosphate</name>
        <dbReference type="ChEBI" id="CHEBI:88052"/>
    </ligand>
</feature>
<evidence type="ECO:0000256" key="7">
    <source>
        <dbReference type="HAMAP-Rule" id="MF_01984"/>
    </source>
</evidence>
<dbReference type="Gene3D" id="3.40.50.1950">
    <property type="entry name" value="Flavin prenyltransferase-like"/>
    <property type="match status" value="1"/>
</dbReference>
<comment type="catalytic activity">
    <reaction evidence="5 7">
        <text>dimethylallyl phosphate + FMNH2 = prenylated FMNH2 + phosphate</text>
        <dbReference type="Rhea" id="RHEA:37743"/>
        <dbReference type="ChEBI" id="CHEBI:43474"/>
        <dbReference type="ChEBI" id="CHEBI:57618"/>
        <dbReference type="ChEBI" id="CHEBI:87467"/>
        <dbReference type="ChEBI" id="CHEBI:88052"/>
        <dbReference type="EC" id="2.5.1.129"/>
    </reaction>
</comment>
<gene>
    <name evidence="7" type="primary">ubiX</name>
    <name evidence="9" type="ORF">CEJ86_07765</name>
</gene>
<keyword evidence="3 7" id="KW-0288">FMN</keyword>
<dbReference type="PANTHER" id="PTHR43374">
    <property type="entry name" value="FLAVIN PRENYLTRANSFERASE"/>
    <property type="match status" value="1"/>
</dbReference>
<dbReference type="AlphaFoldDB" id="A0A2J0Z4Z9"/>
<dbReference type="InterPro" id="IPR003382">
    <property type="entry name" value="Flavoprotein"/>
</dbReference>
<name>A0A2J0Z4Z9_RHIML</name>
<evidence type="ECO:0000256" key="1">
    <source>
        <dbReference type="ARBA" id="ARBA00022602"/>
    </source>
</evidence>
<dbReference type="NCBIfam" id="NF004685">
    <property type="entry name" value="PRK06029.1"/>
    <property type="match status" value="1"/>
</dbReference>
<keyword evidence="2 7" id="KW-0285">Flavoprotein</keyword>
<accession>A0A2J0Z4Z9</accession>
<reference evidence="9 10" key="1">
    <citation type="submission" date="2017-06" db="EMBL/GenBank/DDBJ databases">
        <title>Ensifer strains isolated from leguminous trees and herbs display diverse denitrification phenotypes with some acting as strong N2O sinks.</title>
        <authorList>
            <person name="Woliy K."/>
            <person name="Mania D."/>
            <person name="Bakken L.R."/>
            <person name="Frostegard A."/>
        </authorList>
    </citation>
    <scope>NUCLEOTIDE SEQUENCE [LARGE SCALE GENOMIC DNA]</scope>
    <source>
        <strain evidence="9 10">AC50a</strain>
    </source>
</reference>
<comment type="function">
    <text evidence="7">Flavin prenyltransferase that catalyzes the synthesis of the prenylated FMN cofactor (prenyl-FMN) for 4-hydroxy-3-polyprenylbenzoic acid decarboxylase UbiD. The prenyltransferase is metal-independent and links a dimethylallyl moiety from dimethylallyl monophosphate (DMAP) to the flavin N5 and C6 atoms of FMN.</text>
</comment>
<dbReference type="EC" id="2.5.1.129" evidence="7"/>
<feature type="binding site" evidence="7">
    <location>
        <begin position="17"/>
        <end position="19"/>
    </location>
    <ligand>
        <name>FMN</name>
        <dbReference type="ChEBI" id="CHEBI:58210"/>
    </ligand>
</feature>
<dbReference type="InterPro" id="IPR036551">
    <property type="entry name" value="Flavin_trans-like"/>
</dbReference>
<sequence>MKADREQRKRIIVGISGASGVTYGIRLLEILRDLDIETHLVMSRAAQITLAMETDFKVADVEALACCVHSNKDIGASCSSGSFRTLGMIVAPCSIKTLSEIATGVTSGLLSRSADVTLKERRRLVLMLRETPLHIGHIRSMARATEAGAIICPPVPAFYARPQTLDEMVNHTVARVLDLFDIDTGLAHRWSGRRAAVPSRPREDIEVKMR</sequence>
<dbReference type="GO" id="GO:0106141">
    <property type="term" value="F:flavin prenyltransferase activity"/>
    <property type="evidence" value="ECO:0007669"/>
    <property type="project" value="UniProtKB-EC"/>
</dbReference>
<feature type="domain" description="Flavoprotein" evidence="8">
    <location>
        <begin position="9"/>
        <end position="179"/>
    </location>
</feature>
<dbReference type="InterPro" id="IPR004507">
    <property type="entry name" value="UbiX-like"/>
</dbReference>
<organism evidence="9 10">
    <name type="scientific">Rhizobium meliloti</name>
    <name type="common">Ensifer meliloti</name>
    <name type="synonym">Sinorhizobium meliloti</name>
    <dbReference type="NCBI Taxonomy" id="382"/>
    <lineage>
        <taxon>Bacteria</taxon>
        <taxon>Pseudomonadati</taxon>
        <taxon>Pseudomonadota</taxon>
        <taxon>Alphaproteobacteria</taxon>
        <taxon>Hyphomicrobiales</taxon>
        <taxon>Rhizobiaceae</taxon>
        <taxon>Sinorhizobium/Ensifer group</taxon>
        <taxon>Sinorhizobium</taxon>
    </lineage>
</organism>
<evidence type="ECO:0000256" key="6">
    <source>
        <dbReference type="ARBA" id="ARBA00060793"/>
    </source>
</evidence>
<evidence type="ECO:0000313" key="10">
    <source>
        <dbReference type="Proteomes" id="UP000231987"/>
    </source>
</evidence>
<dbReference type="FunFam" id="3.40.50.1950:FF:000001">
    <property type="entry name" value="Flavin prenyltransferase UbiX"/>
    <property type="match status" value="1"/>
</dbReference>
<dbReference type="EMBL" id="NJGD01000003">
    <property type="protein sequence ID" value="PJR15607.1"/>
    <property type="molecule type" value="Genomic_DNA"/>
</dbReference>
<evidence type="ECO:0000256" key="3">
    <source>
        <dbReference type="ARBA" id="ARBA00022643"/>
    </source>
</evidence>
<dbReference type="PANTHER" id="PTHR43374:SF1">
    <property type="entry name" value="FLAVIN PRENYLTRANSFERASE PAD1, MITOCHONDRIAL"/>
    <property type="match status" value="1"/>
</dbReference>
<evidence type="ECO:0000256" key="2">
    <source>
        <dbReference type="ARBA" id="ARBA00022630"/>
    </source>
</evidence>
<comment type="caution">
    <text evidence="9">The sequence shown here is derived from an EMBL/GenBank/DDBJ whole genome shotgun (WGS) entry which is preliminary data.</text>
</comment>
<dbReference type="RefSeq" id="WP_100670856.1">
    <property type="nucleotide sequence ID" value="NZ_NJGD01000003.1"/>
</dbReference>
<keyword evidence="1 7" id="KW-0637">Prenyltransferase</keyword>
<feature type="binding site" evidence="7">
    <location>
        <position position="129"/>
    </location>
    <ligand>
        <name>FMN</name>
        <dbReference type="ChEBI" id="CHEBI:58210"/>
    </ligand>
</feature>